<dbReference type="AlphaFoldDB" id="A0A180GWF2"/>
<reference evidence="2" key="2">
    <citation type="submission" date="2016-05" db="EMBL/GenBank/DDBJ databases">
        <title>Comparative analysis highlights variable genome content of wheat rusts and divergence of the mating loci.</title>
        <authorList>
            <person name="Cuomo C.A."/>
            <person name="Bakkeren G."/>
            <person name="Szabo L."/>
            <person name="Khalil H."/>
            <person name="Joly D."/>
            <person name="Goldberg J."/>
            <person name="Young S."/>
            <person name="Zeng Q."/>
            <person name="Fellers J."/>
        </authorList>
    </citation>
    <scope>NUCLEOTIDE SEQUENCE [LARGE SCALE GENOMIC DNA]</scope>
    <source>
        <strain evidence="2">1-1 BBBD Race 1</strain>
    </source>
</reference>
<evidence type="ECO:0000256" key="1">
    <source>
        <dbReference type="SAM" id="MobiDB-lite"/>
    </source>
</evidence>
<gene>
    <name evidence="2" type="ORF">PTTG_10115</name>
</gene>
<evidence type="ECO:0000313" key="3">
    <source>
        <dbReference type="EnsemblFungi" id="PTTG_10115-t43_1-p1"/>
    </source>
</evidence>
<organism evidence="2">
    <name type="scientific">Puccinia triticina (isolate 1-1 / race 1 (BBBD))</name>
    <name type="common">Brown leaf rust fungus</name>
    <dbReference type="NCBI Taxonomy" id="630390"/>
    <lineage>
        <taxon>Eukaryota</taxon>
        <taxon>Fungi</taxon>
        <taxon>Dikarya</taxon>
        <taxon>Basidiomycota</taxon>
        <taxon>Pucciniomycotina</taxon>
        <taxon>Pucciniomycetes</taxon>
        <taxon>Pucciniales</taxon>
        <taxon>Pucciniaceae</taxon>
        <taxon>Puccinia</taxon>
    </lineage>
</organism>
<feature type="compositionally biased region" description="Low complexity" evidence="1">
    <location>
        <begin position="76"/>
        <end position="88"/>
    </location>
</feature>
<evidence type="ECO:0000313" key="4">
    <source>
        <dbReference type="Proteomes" id="UP000005240"/>
    </source>
</evidence>
<reference evidence="2" key="1">
    <citation type="submission" date="2009-11" db="EMBL/GenBank/DDBJ databases">
        <authorList>
            <consortium name="The Broad Institute Genome Sequencing Platform"/>
            <person name="Ward D."/>
            <person name="Feldgarden M."/>
            <person name="Earl A."/>
            <person name="Young S.K."/>
            <person name="Zeng Q."/>
            <person name="Koehrsen M."/>
            <person name="Alvarado L."/>
            <person name="Berlin A."/>
            <person name="Bochicchio J."/>
            <person name="Borenstein D."/>
            <person name="Chapman S.B."/>
            <person name="Chen Z."/>
            <person name="Engels R."/>
            <person name="Freedman E."/>
            <person name="Gellesch M."/>
            <person name="Goldberg J."/>
            <person name="Griggs A."/>
            <person name="Gujja S."/>
            <person name="Heilman E."/>
            <person name="Heiman D."/>
            <person name="Hepburn T."/>
            <person name="Howarth C."/>
            <person name="Jen D."/>
            <person name="Larson L."/>
            <person name="Lewis B."/>
            <person name="Mehta T."/>
            <person name="Park D."/>
            <person name="Pearson M."/>
            <person name="Roberts A."/>
            <person name="Saif S."/>
            <person name="Shea T."/>
            <person name="Shenoy N."/>
            <person name="Sisk P."/>
            <person name="Stolte C."/>
            <person name="Sykes S."/>
            <person name="Thomson T."/>
            <person name="Walk T."/>
            <person name="White J."/>
            <person name="Yandava C."/>
            <person name="Izard J."/>
            <person name="Baranova O.V."/>
            <person name="Blanton J.M."/>
            <person name="Tanner A.C."/>
            <person name="Dewhirst F.E."/>
            <person name="Haas B."/>
            <person name="Nusbaum C."/>
            <person name="Birren B."/>
        </authorList>
    </citation>
    <scope>NUCLEOTIDE SEQUENCE [LARGE SCALE GENOMIC DNA]</scope>
    <source>
        <strain evidence="2">1-1 BBBD Race 1</strain>
    </source>
</reference>
<proteinExistence type="predicted"/>
<dbReference type="EMBL" id="ADAS02000018">
    <property type="protein sequence ID" value="OAV96612.1"/>
    <property type="molecule type" value="Genomic_DNA"/>
</dbReference>
<dbReference type="Proteomes" id="UP000005240">
    <property type="component" value="Unassembled WGS sequence"/>
</dbReference>
<dbReference type="VEuPathDB" id="FungiDB:PTTG_10115"/>
<protein>
    <submittedName>
        <fullName evidence="2 3">Uncharacterized protein</fullName>
    </submittedName>
</protein>
<name>A0A180GWF2_PUCT1</name>
<sequence>MDSSRRTEQLGAVSIQQTSNRATPADVRSSNHHDSSSYHNKHGFGAGPQPQAPNSLSYAGAYATPTARPALPGTYASARPEGPSAAAAATNSYTPASFYTPRTININPIINNGTVKPRNDSTKPLCKAGEDTRGTGIRA</sequence>
<feature type="region of interest" description="Disordered" evidence="1">
    <location>
        <begin position="108"/>
        <end position="139"/>
    </location>
</feature>
<reference evidence="3 4" key="3">
    <citation type="journal article" date="2017" name="G3 (Bethesda)">
        <title>Comparative analysis highlights variable genome content of wheat rusts and divergence of the mating loci.</title>
        <authorList>
            <person name="Cuomo C.A."/>
            <person name="Bakkeren G."/>
            <person name="Khalil H.B."/>
            <person name="Panwar V."/>
            <person name="Joly D."/>
            <person name="Linning R."/>
            <person name="Sakthikumar S."/>
            <person name="Song X."/>
            <person name="Adiconis X."/>
            <person name="Fan L."/>
            <person name="Goldberg J.M."/>
            <person name="Levin J.Z."/>
            <person name="Young S."/>
            <person name="Zeng Q."/>
            <person name="Anikster Y."/>
            <person name="Bruce M."/>
            <person name="Wang M."/>
            <person name="Yin C."/>
            <person name="McCallum B."/>
            <person name="Szabo L.J."/>
            <person name="Hulbert S."/>
            <person name="Chen X."/>
            <person name="Fellers J.P."/>
        </authorList>
    </citation>
    <scope>NUCLEOTIDE SEQUENCE</scope>
    <source>
        <strain evidence="3">isolate 1-1 / race 1 (BBBD)</strain>
        <strain evidence="4">Isolate 1-1 / race 1 (BBBD)</strain>
    </source>
</reference>
<feature type="region of interest" description="Disordered" evidence="1">
    <location>
        <begin position="1"/>
        <end position="88"/>
    </location>
</feature>
<dbReference type="EnsemblFungi" id="PTTG_10115-t43_1">
    <property type="protein sequence ID" value="PTTG_10115-t43_1-p1"/>
    <property type="gene ID" value="PTTG_10115"/>
</dbReference>
<evidence type="ECO:0000313" key="2">
    <source>
        <dbReference type="EMBL" id="OAV96612.1"/>
    </source>
</evidence>
<keyword evidence="4" id="KW-1185">Reference proteome</keyword>
<accession>A0A180GWF2</accession>
<reference evidence="3" key="4">
    <citation type="submission" date="2025-05" db="UniProtKB">
        <authorList>
            <consortium name="EnsemblFungi"/>
        </authorList>
    </citation>
    <scope>IDENTIFICATION</scope>
    <source>
        <strain evidence="3">isolate 1-1 / race 1 (BBBD)</strain>
    </source>
</reference>